<dbReference type="PANTHER" id="PTHR35801">
    <property type="entry name" value="PHOSPHOSERINE PHOSPHATASE RSBX"/>
    <property type="match status" value="1"/>
</dbReference>
<name>A0A7I9XWG5_9MYCO</name>
<keyword evidence="3" id="KW-1185">Reference proteome</keyword>
<gene>
    <name evidence="2" type="ORF">MBOT_14940</name>
</gene>
<dbReference type="EMBL" id="BLKW01000002">
    <property type="protein sequence ID" value="GFG74129.1"/>
    <property type="molecule type" value="Genomic_DNA"/>
</dbReference>
<dbReference type="Proteomes" id="UP000465361">
    <property type="component" value="Unassembled WGS sequence"/>
</dbReference>
<sequence length="208" mass="21455">MREHGRIGPIEWAGATRSLPGEQACGDYVIALDVGGQAALFAGLDGLGHGEEAETAALCAVEVLKHARAEPLEAMIELCHRALMSTRGAAMTLARIDFESDMLSWIGVGNVTANLIAKAPSGVAIRSATPLASGIVGFRMPDTVVARNVAIRPGDLLVIASDGISEGHLDSVDFAASAVAISDQVLGKHAKDTDDASVLAARHRGASP</sequence>
<reference evidence="2 3" key="1">
    <citation type="journal article" date="2019" name="Emerg. Microbes Infect.">
        <title>Comprehensive subspecies identification of 175 nontuberculous mycobacteria species based on 7547 genomic profiles.</title>
        <authorList>
            <person name="Matsumoto Y."/>
            <person name="Kinjo T."/>
            <person name="Motooka D."/>
            <person name="Nabeya D."/>
            <person name="Jung N."/>
            <person name="Uechi K."/>
            <person name="Horii T."/>
            <person name="Iida T."/>
            <person name="Fujita J."/>
            <person name="Nakamura S."/>
        </authorList>
    </citation>
    <scope>NUCLEOTIDE SEQUENCE [LARGE SCALE GENOMIC DNA]</scope>
    <source>
        <strain evidence="2 3">JCM 17322</strain>
    </source>
</reference>
<proteinExistence type="predicted"/>
<feature type="domain" description="PPM-type phosphatase" evidence="1">
    <location>
        <begin position="9"/>
        <end position="203"/>
    </location>
</feature>
<organism evidence="2 3">
    <name type="scientific">Mycobacterium botniense</name>
    <dbReference type="NCBI Taxonomy" id="84962"/>
    <lineage>
        <taxon>Bacteria</taxon>
        <taxon>Bacillati</taxon>
        <taxon>Actinomycetota</taxon>
        <taxon>Actinomycetes</taxon>
        <taxon>Mycobacteriales</taxon>
        <taxon>Mycobacteriaceae</taxon>
        <taxon>Mycobacterium</taxon>
    </lineage>
</organism>
<dbReference type="InterPro" id="IPR001932">
    <property type="entry name" value="PPM-type_phosphatase-like_dom"/>
</dbReference>
<comment type="caution">
    <text evidence="2">The sequence shown here is derived from an EMBL/GenBank/DDBJ whole genome shotgun (WGS) entry which is preliminary data.</text>
</comment>
<dbReference type="PANTHER" id="PTHR35801:SF1">
    <property type="entry name" value="PHOSPHOSERINE PHOSPHATASE RSBX"/>
    <property type="match status" value="1"/>
</dbReference>
<dbReference type="InterPro" id="IPR036457">
    <property type="entry name" value="PPM-type-like_dom_sf"/>
</dbReference>
<dbReference type="SMART" id="SM00331">
    <property type="entry name" value="PP2C_SIG"/>
    <property type="match status" value="1"/>
</dbReference>
<dbReference type="RefSeq" id="WP_163755622.1">
    <property type="nucleotide sequence ID" value="NZ_BLKW01000002.1"/>
</dbReference>
<dbReference type="SUPFAM" id="SSF81606">
    <property type="entry name" value="PP2C-like"/>
    <property type="match status" value="1"/>
</dbReference>
<dbReference type="AlphaFoldDB" id="A0A7I9XWG5"/>
<evidence type="ECO:0000259" key="1">
    <source>
        <dbReference type="SMART" id="SM00331"/>
    </source>
</evidence>
<dbReference type="InterPro" id="IPR039248">
    <property type="entry name" value="Ptase_RsbX"/>
</dbReference>
<evidence type="ECO:0000313" key="3">
    <source>
        <dbReference type="Proteomes" id="UP000465361"/>
    </source>
</evidence>
<accession>A0A7I9XWG5</accession>
<dbReference type="Gene3D" id="3.60.40.10">
    <property type="entry name" value="PPM-type phosphatase domain"/>
    <property type="match status" value="1"/>
</dbReference>
<protein>
    <submittedName>
        <fullName evidence="2">Serine phosphatase</fullName>
    </submittedName>
</protein>
<evidence type="ECO:0000313" key="2">
    <source>
        <dbReference type="EMBL" id="GFG74129.1"/>
    </source>
</evidence>
<dbReference type="Pfam" id="PF07228">
    <property type="entry name" value="SpoIIE"/>
    <property type="match status" value="1"/>
</dbReference>